<evidence type="ECO:0000313" key="2">
    <source>
        <dbReference type="EMBL" id="TMM33982.1"/>
    </source>
</evidence>
<organism evidence="2 3">
    <name type="scientific">Colwellia ponticola</name>
    <dbReference type="NCBI Taxonomy" id="2304625"/>
    <lineage>
        <taxon>Bacteria</taxon>
        <taxon>Pseudomonadati</taxon>
        <taxon>Pseudomonadota</taxon>
        <taxon>Gammaproteobacteria</taxon>
        <taxon>Alteromonadales</taxon>
        <taxon>Colwelliaceae</taxon>
        <taxon>Colwellia</taxon>
    </lineage>
</organism>
<dbReference type="GO" id="GO:0016301">
    <property type="term" value="F:kinase activity"/>
    <property type="evidence" value="ECO:0007669"/>
    <property type="project" value="UniProtKB-KW"/>
</dbReference>
<dbReference type="InterPro" id="IPR027417">
    <property type="entry name" value="P-loop_NTPase"/>
</dbReference>
<evidence type="ECO:0000259" key="1">
    <source>
        <dbReference type="Pfam" id="PF01712"/>
    </source>
</evidence>
<dbReference type="Pfam" id="PF01712">
    <property type="entry name" value="dNK"/>
    <property type="match status" value="1"/>
</dbReference>
<proteinExistence type="predicted"/>
<reference evidence="2 3" key="1">
    <citation type="submission" date="2019-05" db="EMBL/GenBank/DDBJ databases">
        <title>Colwellia ponticola sp. nov., isolated from seawater.</title>
        <authorList>
            <person name="Yoon J.-H."/>
        </authorList>
    </citation>
    <scope>NUCLEOTIDE SEQUENCE [LARGE SCALE GENOMIC DNA]</scope>
    <source>
        <strain evidence="2 3">OISW-25</strain>
    </source>
</reference>
<dbReference type="AlphaFoldDB" id="A0A8H2JIT5"/>
<dbReference type="SUPFAM" id="SSF52540">
    <property type="entry name" value="P-loop containing nucleoside triphosphate hydrolases"/>
    <property type="match status" value="1"/>
</dbReference>
<dbReference type="InterPro" id="IPR031314">
    <property type="entry name" value="DNK_dom"/>
</dbReference>
<keyword evidence="2" id="KW-0808">Transferase</keyword>
<gene>
    <name evidence="2" type="ORF">FCS21_16635</name>
</gene>
<dbReference type="EMBL" id="SZVP01000218">
    <property type="protein sequence ID" value="TMM33982.1"/>
    <property type="molecule type" value="Genomic_DNA"/>
</dbReference>
<accession>A0A8H2JIT5</accession>
<feature type="non-terminal residue" evidence="2">
    <location>
        <position position="1"/>
    </location>
</feature>
<keyword evidence="2" id="KW-0418">Kinase</keyword>
<keyword evidence="3" id="KW-1185">Reference proteome</keyword>
<feature type="domain" description="Deoxynucleoside kinase" evidence="1">
    <location>
        <begin position="1"/>
        <end position="82"/>
    </location>
</feature>
<dbReference type="Gene3D" id="3.40.50.300">
    <property type="entry name" value="P-loop containing nucleotide triphosphate hydrolases"/>
    <property type="match status" value="1"/>
</dbReference>
<protein>
    <submittedName>
        <fullName evidence="2">Deoxynucleoside kinase</fullName>
    </submittedName>
</protein>
<dbReference type="Proteomes" id="UP000307702">
    <property type="component" value="Unassembled WGS sequence"/>
</dbReference>
<evidence type="ECO:0000313" key="3">
    <source>
        <dbReference type="Proteomes" id="UP000307702"/>
    </source>
</evidence>
<sequence length="93" mass="11186">LIHVRVSFETMLSRIQKRGRSYEQLEADPTLYDYYKELNSRYDAWYDSYDESPKMQIDGDVLDFVENEADRKKVIDMIDQRVKELKEQQSKAI</sequence>
<name>A0A8H2JIT5_9GAMM</name>
<comment type="caution">
    <text evidence="2">The sequence shown here is derived from an EMBL/GenBank/DDBJ whole genome shotgun (WGS) entry which is preliminary data.</text>
</comment>